<dbReference type="Gene3D" id="3.10.570.10">
    <property type="entry name" value="sex pheromone staph- cam373 precursor domain"/>
    <property type="match status" value="1"/>
</dbReference>
<comment type="caution">
    <text evidence="3">The sequence shown here is derived from an EMBL/GenBank/DDBJ whole genome shotgun (WGS) entry which is preliminary data.</text>
</comment>
<evidence type="ECO:0000313" key="4">
    <source>
        <dbReference type="Proteomes" id="UP000752012"/>
    </source>
</evidence>
<dbReference type="CDD" id="cd13441">
    <property type="entry name" value="CamS_repeat_1"/>
    <property type="match status" value="1"/>
</dbReference>
<dbReference type="Pfam" id="PF07537">
    <property type="entry name" value="CamS"/>
    <property type="match status" value="1"/>
</dbReference>
<evidence type="ECO:0000313" key="3">
    <source>
        <dbReference type="EMBL" id="NJP38383.1"/>
    </source>
</evidence>
<feature type="chain" id="PRO_5037639201" evidence="2">
    <location>
        <begin position="25"/>
        <end position="426"/>
    </location>
</feature>
<dbReference type="PROSITE" id="PS51257">
    <property type="entry name" value="PROKAR_LIPOPROTEIN"/>
    <property type="match status" value="1"/>
</dbReference>
<feature type="signal peptide" evidence="2">
    <location>
        <begin position="1"/>
        <end position="24"/>
    </location>
</feature>
<keyword evidence="2" id="KW-0732">Signal</keyword>
<dbReference type="CDD" id="cd13440">
    <property type="entry name" value="CamS_repeat_2"/>
    <property type="match status" value="1"/>
</dbReference>
<accession>A0A969PS61</accession>
<evidence type="ECO:0000256" key="2">
    <source>
        <dbReference type="SAM" id="SignalP"/>
    </source>
</evidence>
<dbReference type="Proteomes" id="UP000752012">
    <property type="component" value="Unassembled WGS sequence"/>
</dbReference>
<evidence type="ECO:0000256" key="1">
    <source>
        <dbReference type="SAM" id="MobiDB-lite"/>
    </source>
</evidence>
<proteinExistence type="predicted"/>
<protein>
    <submittedName>
        <fullName evidence="3">CamS family sex pheromone protein</fullName>
    </submittedName>
</protein>
<reference evidence="3 4" key="1">
    <citation type="submission" date="2020-03" db="EMBL/GenBank/DDBJ databases">
        <title>Assessment of the enzymatic potential of alkaline-tolerant lipase obtained from Bacillus luteus H11 (technogenic soil) for the bioremediation of saline soils contaminated with petroleum substances.</title>
        <authorList>
            <person name="Kalwasinska A."/>
        </authorList>
    </citation>
    <scope>NUCLEOTIDE SEQUENCE [LARGE SCALE GENOMIC DNA]</scope>
    <source>
        <strain evidence="3 4">H11</strain>
    </source>
</reference>
<name>A0A969PS61_9BACI</name>
<gene>
    <name evidence="3" type="ORF">HCN83_12375</name>
</gene>
<dbReference type="EMBL" id="JAATHJ010000021">
    <property type="protein sequence ID" value="NJP38383.1"/>
    <property type="molecule type" value="Genomic_DNA"/>
</dbReference>
<dbReference type="AlphaFoldDB" id="A0A969PS61"/>
<keyword evidence="4" id="KW-1185">Reference proteome</keyword>
<dbReference type="InterPro" id="IPR011426">
    <property type="entry name" value="CamS"/>
</dbReference>
<organism evidence="3 4">
    <name type="scientific">Alkalicoccus luteus</name>
    <dbReference type="NCBI Taxonomy" id="1237094"/>
    <lineage>
        <taxon>Bacteria</taxon>
        <taxon>Bacillati</taxon>
        <taxon>Bacillota</taxon>
        <taxon>Bacilli</taxon>
        <taxon>Bacillales</taxon>
        <taxon>Bacillaceae</taxon>
        <taxon>Alkalicoccus</taxon>
    </lineage>
</organism>
<dbReference type="PIRSF" id="PIRSF012509">
    <property type="entry name" value="CamS"/>
    <property type="match status" value="1"/>
</dbReference>
<feature type="region of interest" description="Disordered" evidence="1">
    <location>
        <begin position="127"/>
        <end position="168"/>
    </location>
</feature>
<feature type="compositionally biased region" description="Acidic residues" evidence="1">
    <location>
        <begin position="128"/>
        <end position="150"/>
    </location>
</feature>
<dbReference type="RefSeq" id="WP_168007813.1">
    <property type="nucleotide sequence ID" value="NZ_JAATHJ010000021.1"/>
</dbReference>
<sequence length="426" mass="48509">MKKKLLLTGTASLFLLAGCMPSLNQTEEEVIVVEETEEEEEQEYVITPTIDSPDSYYRNVLEDGTYQRSEARGSVADAMNNRVDIEHFELGLMEIASGIYDQENYYFQEGTHLSSDLINSWLRRFEPEQSDEEADEDGDVEDEEAAEEAVEIDKMAGLNPPLADEGDVDNAEDLEDWEVMEERMRSNPLVLSNIKEQNYYVGSEDEGVRLGGMVIGISIRSVYYFRTENDEGGIFNHEEPVDEEFALEYAEEQAQEILTRLRNQEELADVPVTFAVFREEPRGSIVPGEFRQMASVGEGETEIGGWEAISETNLVFPSSEAREQQPQLSENFLSFRDDLEDFFDMPLGIVGKGRYKDQSLDEFKIEINLQSHGKAEIIALTQFISSRVGQAFQMQAPVYIYIDSVEGREAVVIQYPDEDPFMHVYR</sequence>